<reference evidence="2 3" key="1">
    <citation type="submission" date="2015-11" db="EMBL/GenBank/DDBJ databases">
        <title>Exploring the genomic traits of fungus-feeding bacterial genus Collimonas.</title>
        <authorList>
            <person name="Song C."/>
            <person name="Schmidt R."/>
            <person name="de Jager V."/>
            <person name="Krzyzanowska D."/>
            <person name="Jongedijk E."/>
            <person name="Cankar K."/>
            <person name="Beekwilder J."/>
            <person name="van Veen A."/>
            <person name="de Boer W."/>
            <person name="van Veen J.A."/>
            <person name="Garbeva P."/>
        </authorList>
    </citation>
    <scope>NUCLEOTIDE SEQUENCE [LARGE SCALE GENOMIC DNA]</scope>
    <source>
        <strain evidence="2 3">Ter282</strain>
    </source>
</reference>
<dbReference type="InterPro" id="IPR036259">
    <property type="entry name" value="MFS_trans_sf"/>
</dbReference>
<feature type="transmembrane region" description="Helical" evidence="1">
    <location>
        <begin position="134"/>
        <end position="156"/>
    </location>
</feature>
<organism evidence="2 3">
    <name type="scientific">Collimonas arenae</name>
    <dbReference type="NCBI Taxonomy" id="279058"/>
    <lineage>
        <taxon>Bacteria</taxon>
        <taxon>Pseudomonadati</taxon>
        <taxon>Pseudomonadota</taxon>
        <taxon>Betaproteobacteria</taxon>
        <taxon>Burkholderiales</taxon>
        <taxon>Oxalobacteraceae</taxon>
        <taxon>Collimonas</taxon>
    </lineage>
</organism>
<feature type="transmembrane region" description="Helical" evidence="1">
    <location>
        <begin position="217"/>
        <end position="237"/>
    </location>
</feature>
<feature type="transmembrane region" description="Helical" evidence="1">
    <location>
        <begin position="51"/>
        <end position="70"/>
    </location>
</feature>
<protein>
    <submittedName>
        <fullName evidence="2">Major Facilitator Superfamily protein</fullName>
    </submittedName>
</protein>
<name>A0A127QEM1_9BURK</name>
<feature type="transmembrane region" description="Helical" evidence="1">
    <location>
        <begin position="168"/>
        <end position="186"/>
    </location>
</feature>
<keyword evidence="1" id="KW-0812">Transmembrane</keyword>
<dbReference type="AlphaFoldDB" id="A0A127QEM1"/>
<feature type="transmembrane region" description="Helical" evidence="1">
    <location>
        <begin position="276"/>
        <end position="295"/>
    </location>
</feature>
<proteinExistence type="predicted"/>
<evidence type="ECO:0000313" key="3">
    <source>
        <dbReference type="Proteomes" id="UP000071778"/>
    </source>
</evidence>
<dbReference type="CDD" id="cd06180">
    <property type="entry name" value="MFS_YjiJ"/>
    <property type="match status" value="1"/>
</dbReference>
<keyword evidence="1" id="KW-0472">Membrane</keyword>
<dbReference type="PANTHER" id="PTHR23537:SF1">
    <property type="entry name" value="SUGAR TRANSPORTER"/>
    <property type="match status" value="1"/>
</dbReference>
<sequence>MEIDQSREAWRVALAGTLCLAVAMGIGRFAFTPLLPMMLHDGVIDLAAGGWLATANYLGYFVGAMLCMALRGSATRFIRIGLAATVLLTLGMGLSQSSAVWLALRALAGVASACTFVFASGWCLQRLAQLQAPALGGVIYCGPGLGILLTGLATSAMVSHDWKASYGWLSYALLALLLTAIVWRTFTGSTTTTSAPTSASHALPPTQIIRQTRGLTIAYALAGFGYIITATFLPVIARQALPGSSWPDLFWPLFGICVSLGALLATRLPIHWDNRLLLAVCYLLQACGILIGVASPSVFGFALGSILLGLPFTAITLFAMRDARRLRGDQARSLMGLLTAAYGIGQIIGPPLATRLVQGSGNFTSSLCVAAVALVAGACLLGLMYRESKQQLA</sequence>
<feature type="transmembrane region" description="Helical" evidence="1">
    <location>
        <begin position="12"/>
        <end position="31"/>
    </location>
</feature>
<gene>
    <name evidence="2" type="ORF">CAter282_0459</name>
</gene>
<dbReference type="InterPro" id="IPR010645">
    <property type="entry name" value="MFS_4"/>
</dbReference>
<dbReference type="OrthoDB" id="9797953at2"/>
<dbReference type="SUPFAM" id="SSF103473">
    <property type="entry name" value="MFS general substrate transporter"/>
    <property type="match status" value="1"/>
</dbReference>
<feature type="transmembrane region" description="Helical" evidence="1">
    <location>
        <begin position="249"/>
        <end position="269"/>
    </location>
</feature>
<evidence type="ECO:0000313" key="2">
    <source>
        <dbReference type="EMBL" id="AMP08275.1"/>
    </source>
</evidence>
<keyword evidence="3" id="KW-1185">Reference proteome</keyword>
<dbReference type="Gene3D" id="1.20.1250.20">
    <property type="entry name" value="MFS general substrate transporter like domains"/>
    <property type="match status" value="2"/>
</dbReference>
<dbReference type="RefSeq" id="WP_061535128.1">
    <property type="nucleotide sequence ID" value="NZ_CP013233.1"/>
</dbReference>
<dbReference type="PANTHER" id="PTHR23537">
    <property type="match status" value="1"/>
</dbReference>
<feature type="transmembrane region" description="Helical" evidence="1">
    <location>
        <begin position="100"/>
        <end position="122"/>
    </location>
</feature>
<dbReference type="GO" id="GO:0005886">
    <property type="term" value="C:plasma membrane"/>
    <property type="evidence" value="ECO:0007669"/>
    <property type="project" value="TreeGrafter"/>
</dbReference>
<keyword evidence="1" id="KW-1133">Transmembrane helix</keyword>
<dbReference type="Pfam" id="PF06779">
    <property type="entry name" value="MFS_4"/>
    <property type="match status" value="1"/>
</dbReference>
<feature type="transmembrane region" description="Helical" evidence="1">
    <location>
        <begin position="364"/>
        <end position="385"/>
    </location>
</feature>
<dbReference type="PATRIC" id="fig|279058.17.peg.503"/>
<accession>A0A127QEM1</accession>
<evidence type="ECO:0000256" key="1">
    <source>
        <dbReference type="SAM" id="Phobius"/>
    </source>
</evidence>
<dbReference type="Proteomes" id="UP000071778">
    <property type="component" value="Chromosome"/>
</dbReference>
<feature type="transmembrane region" description="Helical" evidence="1">
    <location>
        <begin position="77"/>
        <end position="94"/>
    </location>
</feature>
<dbReference type="EMBL" id="CP013235">
    <property type="protein sequence ID" value="AMP08275.1"/>
    <property type="molecule type" value="Genomic_DNA"/>
</dbReference>
<feature type="transmembrane region" description="Helical" evidence="1">
    <location>
        <begin position="301"/>
        <end position="320"/>
    </location>
</feature>
<feature type="transmembrane region" description="Helical" evidence="1">
    <location>
        <begin position="332"/>
        <end position="352"/>
    </location>
</feature>